<feature type="region of interest" description="Disordered" evidence="1">
    <location>
        <begin position="46"/>
        <end position="73"/>
    </location>
</feature>
<comment type="caution">
    <text evidence="2">The sequence shown here is derived from an EMBL/GenBank/DDBJ whole genome shotgun (WGS) entry which is preliminary data.</text>
</comment>
<protein>
    <submittedName>
        <fullName evidence="2">Uncharacterized protein</fullName>
    </submittedName>
</protein>
<organism evidence="2 3">
    <name type="scientific">Bradyrhizobium frederickii</name>
    <dbReference type="NCBI Taxonomy" id="2560054"/>
    <lineage>
        <taxon>Bacteria</taxon>
        <taxon>Pseudomonadati</taxon>
        <taxon>Pseudomonadota</taxon>
        <taxon>Alphaproteobacteria</taxon>
        <taxon>Hyphomicrobiales</taxon>
        <taxon>Nitrobacteraceae</taxon>
        <taxon>Bradyrhizobium</taxon>
    </lineage>
</organism>
<evidence type="ECO:0000313" key="2">
    <source>
        <dbReference type="EMBL" id="TFV41859.1"/>
    </source>
</evidence>
<sequence>MEQVLAPRSLRSVAAFDPVDEKFAGVSGKKASAVAGMSALASVSRGAQAQQSNQTKRAGGLFQDANVAGRDDVTDDRRGRFISTKFTPANDIEITKRGLRLSSGFRA</sequence>
<reference evidence="2 3" key="1">
    <citation type="submission" date="2019-03" db="EMBL/GenBank/DDBJ databases">
        <title>Bradyrhizobium strains diversity isolated from Chamaecrista fasciculata.</title>
        <authorList>
            <person name="Urquiaga M.C.O."/>
            <person name="Hungria M."/>
            <person name="Delamuta J.R.M."/>
        </authorList>
    </citation>
    <scope>NUCLEOTIDE SEQUENCE [LARGE SCALE GENOMIC DNA]</scope>
    <source>
        <strain evidence="2 3">CNPSo 3424</strain>
    </source>
</reference>
<dbReference type="Proteomes" id="UP000298225">
    <property type="component" value="Unassembled WGS sequence"/>
</dbReference>
<dbReference type="EMBL" id="SPQU01000002">
    <property type="protein sequence ID" value="TFV41859.1"/>
    <property type="molecule type" value="Genomic_DNA"/>
</dbReference>
<keyword evidence="3" id="KW-1185">Reference proteome</keyword>
<accession>A0A4Y9LFY1</accession>
<dbReference type="AlphaFoldDB" id="A0A4Y9LFY1"/>
<proteinExistence type="predicted"/>
<dbReference type="OrthoDB" id="9760333at2"/>
<evidence type="ECO:0000313" key="3">
    <source>
        <dbReference type="Proteomes" id="UP000298225"/>
    </source>
</evidence>
<name>A0A4Y9LFY1_9BRAD</name>
<feature type="compositionally biased region" description="Polar residues" evidence="1">
    <location>
        <begin position="46"/>
        <end position="56"/>
    </location>
</feature>
<gene>
    <name evidence="2" type="ORF">E4K66_05985</name>
</gene>
<dbReference type="RefSeq" id="WP_135168391.1">
    <property type="nucleotide sequence ID" value="NZ_SPQU01000002.1"/>
</dbReference>
<evidence type="ECO:0000256" key="1">
    <source>
        <dbReference type="SAM" id="MobiDB-lite"/>
    </source>
</evidence>